<feature type="domain" description="NmrA-like" evidence="1">
    <location>
        <begin position="2"/>
        <end position="101"/>
    </location>
</feature>
<dbReference type="InterPro" id="IPR051604">
    <property type="entry name" value="Ergot_Alk_Oxidoreductase"/>
</dbReference>
<evidence type="ECO:0000313" key="3">
    <source>
        <dbReference type="Proteomes" id="UP001597024"/>
    </source>
</evidence>
<dbReference type="InterPro" id="IPR036291">
    <property type="entry name" value="NAD(P)-bd_dom_sf"/>
</dbReference>
<sequence length="106" mass="11038">MTILVTGATGNIGRHVVRGLVGAGQRVRAMVRDPRTAGALLPEGVELVHGDFTKPGTWPDALRAVERVYLFPYAYQGPSVTGPGFVAEAVAAGVRRFVVHSAAAAG</sequence>
<comment type="caution">
    <text evidence="2">The sequence shown here is derived from an EMBL/GenBank/DDBJ whole genome shotgun (WGS) entry which is preliminary data.</text>
</comment>
<dbReference type="Proteomes" id="UP001597024">
    <property type="component" value="Unassembled WGS sequence"/>
</dbReference>
<evidence type="ECO:0000259" key="1">
    <source>
        <dbReference type="Pfam" id="PF05368"/>
    </source>
</evidence>
<dbReference type="SUPFAM" id="SSF51735">
    <property type="entry name" value="NAD(P)-binding Rossmann-fold domains"/>
    <property type="match status" value="1"/>
</dbReference>
<dbReference type="InterPro" id="IPR008030">
    <property type="entry name" value="NmrA-like"/>
</dbReference>
<protein>
    <submittedName>
        <fullName evidence="2">SDR family oxidoreductase</fullName>
    </submittedName>
</protein>
<reference evidence="3" key="1">
    <citation type="journal article" date="2019" name="Int. J. Syst. Evol. Microbiol.">
        <title>The Global Catalogue of Microorganisms (GCM) 10K type strain sequencing project: providing services to taxonomists for standard genome sequencing and annotation.</title>
        <authorList>
            <consortium name="The Broad Institute Genomics Platform"/>
            <consortium name="The Broad Institute Genome Sequencing Center for Infectious Disease"/>
            <person name="Wu L."/>
            <person name="Ma J."/>
        </authorList>
    </citation>
    <scope>NUCLEOTIDE SEQUENCE [LARGE SCALE GENOMIC DNA]</scope>
    <source>
        <strain evidence="3">CCUG 62974</strain>
    </source>
</reference>
<dbReference type="PANTHER" id="PTHR43162">
    <property type="match status" value="1"/>
</dbReference>
<name>A0ABW3E5E1_9ACTN</name>
<organism evidence="2 3">
    <name type="scientific">Streptosporangium algeriense</name>
    <dbReference type="NCBI Taxonomy" id="1682748"/>
    <lineage>
        <taxon>Bacteria</taxon>
        <taxon>Bacillati</taxon>
        <taxon>Actinomycetota</taxon>
        <taxon>Actinomycetes</taxon>
        <taxon>Streptosporangiales</taxon>
        <taxon>Streptosporangiaceae</taxon>
        <taxon>Streptosporangium</taxon>
    </lineage>
</organism>
<dbReference type="Pfam" id="PF05368">
    <property type="entry name" value="NmrA"/>
    <property type="match status" value="1"/>
</dbReference>
<dbReference type="PANTHER" id="PTHR43162:SF1">
    <property type="entry name" value="PRESTALK A DIFFERENTIATION PROTEIN A"/>
    <property type="match status" value="1"/>
</dbReference>
<accession>A0ABW3E5E1</accession>
<feature type="non-terminal residue" evidence="2">
    <location>
        <position position="106"/>
    </location>
</feature>
<keyword evidence="3" id="KW-1185">Reference proteome</keyword>
<dbReference type="EMBL" id="JBHTHX010002590">
    <property type="protein sequence ID" value="MFD0890657.1"/>
    <property type="molecule type" value="Genomic_DNA"/>
</dbReference>
<gene>
    <name evidence="2" type="ORF">ACFQ08_39445</name>
</gene>
<evidence type="ECO:0000313" key="2">
    <source>
        <dbReference type="EMBL" id="MFD0890657.1"/>
    </source>
</evidence>
<proteinExistence type="predicted"/>
<dbReference type="Gene3D" id="3.40.50.720">
    <property type="entry name" value="NAD(P)-binding Rossmann-like Domain"/>
    <property type="match status" value="1"/>
</dbReference>